<dbReference type="InterPro" id="IPR045032">
    <property type="entry name" value="PEL"/>
</dbReference>
<dbReference type="Pfam" id="PF00544">
    <property type="entry name" value="Pectate_lyase_4"/>
    <property type="match status" value="1"/>
</dbReference>
<dbReference type="InterPro" id="IPR011050">
    <property type="entry name" value="Pectin_lyase_fold/virulence"/>
</dbReference>
<evidence type="ECO:0000256" key="3">
    <source>
        <dbReference type="ARBA" id="ARBA00023239"/>
    </source>
</evidence>
<comment type="function">
    <text evidence="5">Pectinolytic enzymes consist of four classes of enzymes: pectin lyase, polygalacturonase, pectin methylesterase and rhamnogalacturonase. Among pectinolytic enzymes, pectin lyase is the most important in depolymerization of pectin, since it cleaves internal glycosidic bonds of highly methylated pectins.</text>
</comment>
<comment type="similarity">
    <text evidence="7">Belongs to the polysaccharide lyase 1 family.</text>
</comment>
<sequence length="415" mass="44096">MLKIFFGILFLMPGVLWAQAIGRPDGFASGTTGGGAGEVVRPASLADLENALCQSFQGTRCTDDRARVVVLDHLFDFTGSIRINGAATTTETGCIATACKENSPYRSQLALDVAHFCQGRTATPVVYDNAGRRPLQIGSNKSIVGWGPNAGIKGRGLRVGDGSRNVIIQNLRITDINPNVVWGGDALTLTDADGVWVDHNLFARIGRQMVVTGYGSARHITLSNNEFDGRTTDSATCDNHHYWVLLFLGANDTITLARNYIHDTSGRGPHVGGLHNSTVAAHLVNNYFENVSREGAAMPLTGTATVLMEGNYFDHVSLPVYRYPSAPGAGYAYAPFVGHSDPHAGLCRRTIGRDCVPNDQTASGAAYQPLDEQALGAFAALRGQLVQPRSLADTILSVRKGAGVGVVASSGAARR</sequence>
<organism evidence="9 10">
    <name type="scientific">Xylophilus ampelinus</name>
    <dbReference type="NCBI Taxonomy" id="54067"/>
    <lineage>
        <taxon>Bacteria</taxon>
        <taxon>Pseudomonadati</taxon>
        <taxon>Pseudomonadota</taxon>
        <taxon>Betaproteobacteria</taxon>
        <taxon>Burkholderiales</taxon>
        <taxon>Xylophilus</taxon>
    </lineage>
</organism>
<dbReference type="Proteomes" id="UP000247540">
    <property type="component" value="Unassembled WGS sequence"/>
</dbReference>
<proteinExistence type="inferred from homology"/>
<feature type="domain" description="Pectate lyase" evidence="8">
    <location>
        <begin position="100"/>
        <end position="319"/>
    </location>
</feature>
<reference evidence="9 10" key="1">
    <citation type="submission" date="2018-06" db="EMBL/GenBank/DDBJ databases">
        <title>Genomic Encyclopedia of Type Strains, Phase III (KMG-III): the genomes of soil and plant-associated and newly described type strains.</title>
        <authorList>
            <person name="Whitman W."/>
        </authorList>
    </citation>
    <scope>NUCLEOTIDE SEQUENCE [LARGE SCALE GENOMIC DNA]</scope>
    <source>
        <strain evidence="9 10">CECT 7646</strain>
    </source>
</reference>
<dbReference type="AlphaFoldDB" id="A0A318SJG5"/>
<keyword evidence="2" id="KW-0325">Glycoprotein</keyword>
<keyword evidence="1" id="KW-1015">Disulfide bond</keyword>
<keyword evidence="7" id="KW-0624">Polysaccharide degradation</keyword>
<accession>A0A318SJG5</accession>
<keyword evidence="3 7" id="KW-0456">Lyase</keyword>
<keyword evidence="10" id="KW-1185">Reference proteome</keyword>
<keyword evidence="7" id="KW-0964">Secreted</keyword>
<dbReference type="RefSeq" id="WP_110464881.1">
    <property type="nucleotide sequence ID" value="NZ_JAMOFZ010000004.1"/>
</dbReference>
<dbReference type="SUPFAM" id="SSF51126">
    <property type="entry name" value="Pectin lyase-like"/>
    <property type="match status" value="1"/>
</dbReference>
<evidence type="ECO:0000256" key="2">
    <source>
        <dbReference type="ARBA" id="ARBA00023180"/>
    </source>
</evidence>
<comment type="caution">
    <text evidence="9">The sequence shown here is derived from an EMBL/GenBank/DDBJ whole genome shotgun (WGS) entry which is preliminary data.</text>
</comment>
<dbReference type="Gene3D" id="2.160.20.10">
    <property type="entry name" value="Single-stranded right-handed beta-helix, Pectin lyase-like"/>
    <property type="match status" value="1"/>
</dbReference>
<dbReference type="GO" id="GO:0047490">
    <property type="term" value="F:pectin lyase activity"/>
    <property type="evidence" value="ECO:0007669"/>
    <property type="project" value="UniProtKB-EC"/>
</dbReference>
<gene>
    <name evidence="9" type="ORF">DFQ15_104143</name>
</gene>
<evidence type="ECO:0000256" key="6">
    <source>
        <dbReference type="ARBA" id="ARBA00039082"/>
    </source>
</evidence>
<evidence type="ECO:0000256" key="5">
    <source>
        <dbReference type="ARBA" id="ARBA00037631"/>
    </source>
</evidence>
<evidence type="ECO:0000259" key="8">
    <source>
        <dbReference type="SMART" id="SM00656"/>
    </source>
</evidence>
<dbReference type="SMART" id="SM00656">
    <property type="entry name" value="Amb_all"/>
    <property type="match status" value="1"/>
</dbReference>
<dbReference type="PANTHER" id="PTHR31683">
    <property type="entry name" value="PECTATE LYASE 18-RELATED"/>
    <property type="match status" value="1"/>
</dbReference>
<dbReference type="OrthoDB" id="9146392at2"/>
<dbReference type="GO" id="GO:0030570">
    <property type="term" value="F:pectate lyase activity"/>
    <property type="evidence" value="ECO:0007669"/>
    <property type="project" value="InterPro"/>
</dbReference>
<dbReference type="EMBL" id="QJTC01000004">
    <property type="protein sequence ID" value="PYE78949.1"/>
    <property type="molecule type" value="Genomic_DNA"/>
</dbReference>
<dbReference type="EC" id="4.2.2.10" evidence="6"/>
<evidence type="ECO:0000313" key="10">
    <source>
        <dbReference type="Proteomes" id="UP000247540"/>
    </source>
</evidence>
<evidence type="ECO:0000256" key="1">
    <source>
        <dbReference type="ARBA" id="ARBA00023157"/>
    </source>
</evidence>
<keyword evidence="7" id="KW-0119">Carbohydrate metabolism</keyword>
<evidence type="ECO:0000313" key="9">
    <source>
        <dbReference type="EMBL" id="PYE78949.1"/>
    </source>
</evidence>
<dbReference type="InterPro" id="IPR002022">
    <property type="entry name" value="Pec_lyase"/>
</dbReference>
<evidence type="ECO:0000256" key="4">
    <source>
        <dbReference type="ARBA" id="ARBA00036818"/>
    </source>
</evidence>
<comment type="catalytic activity">
    <reaction evidence="4">
        <text>Eliminative cleavage of (1-&gt;4)-alpha-D-galacturonan methyl ester to give oligosaccharides with 4-deoxy-6-O-methyl-alpha-D-galact-4-enuronosyl groups at their non-reducing ends.</text>
        <dbReference type="EC" id="4.2.2.10"/>
    </reaction>
</comment>
<dbReference type="PANTHER" id="PTHR31683:SF67">
    <property type="entry name" value="PECTIN LYASE F-RELATED"/>
    <property type="match status" value="1"/>
</dbReference>
<evidence type="ECO:0000256" key="7">
    <source>
        <dbReference type="RuleBase" id="RU361173"/>
    </source>
</evidence>
<comment type="subcellular location">
    <subcellularLocation>
        <location evidence="7">Secreted</location>
    </subcellularLocation>
</comment>
<protein>
    <recommendedName>
        <fullName evidence="6">pectin lyase</fullName>
        <ecNumber evidence="6">4.2.2.10</ecNumber>
    </recommendedName>
</protein>
<name>A0A318SJG5_9BURK</name>
<dbReference type="GO" id="GO:0005576">
    <property type="term" value="C:extracellular region"/>
    <property type="evidence" value="ECO:0007669"/>
    <property type="project" value="UniProtKB-SubCell"/>
</dbReference>
<dbReference type="InterPro" id="IPR012334">
    <property type="entry name" value="Pectin_lyas_fold"/>
</dbReference>
<dbReference type="GO" id="GO:0000272">
    <property type="term" value="P:polysaccharide catabolic process"/>
    <property type="evidence" value="ECO:0007669"/>
    <property type="project" value="UniProtKB-KW"/>
</dbReference>